<dbReference type="GO" id="GO:0003841">
    <property type="term" value="F:1-acylglycerol-3-phosphate O-acyltransferase activity"/>
    <property type="evidence" value="ECO:0007669"/>
    <property type="project" value="TreeGrafter"/>
</dbReference>
<evidence type="ECO:0000259" key="6">
    <source>
        <dbReference type="SMART" id="SM00563"/>
    </source>
</evidence>
<evidence type="ECO:0000256" key="1">
    <source>
        <dbReference type="ARBA" id="ARBA00005189"/>
    </source>
</evidence>
<gene>
    <name evidence="7" type="ORF">HW932_16385</name>
</gene>
<dbReference type="PANTHER" id="PTHR10434">
    <property type="entry name" value="1-ACYL-SN-GLYCEROL-3-PHOSPHATE ACYLTRANSFERASE"/>
    <property type="match status" value="1"/>
</dbReference>
<keyword evidence="8" id="KW-1185">Reference proteome</keyword>
<proteinExistence type="predicted"/>
<evidence type="ECO:0000256" key="5">
    <source>
        <dbReference type="ARBA" id="ARBA00023315"/>
    </source>
</evidence>
<dbReference type="GO" id="GO:0006654">
    <property type="term" value="P:phosphatidic acid biosynthetic process"/>
    <property type="evidence" value="ECO:0007669"/>
    <property type="project" value="TreeGrafter"/>
</dbReference>
<accession>A0A850RPK6</accession>
<dbReference type="AlphaFoldDB" id="A0A850RPK6"/>
<dbReference type="Pfam" id="PF01553">
    <property type="entry name" value="Acyltransferase"/>
    <property type="match status" value="1"/>
</dbReference>
<dbReference type="InterPro" id="IPR002123">
    <property type="entry name" value="Plipid/glycerol_acylTrfase"/>
</dbReference>
<comment type="pathway">
    <text evidence="1">Lipid metabolism.</text>
</comment>
<feature type="domain" description="Phospholipid/glycerol acyltransferase" evidence="6">
    <location>
        <begin position="68"/>
        <end position="179"/>
    </location>
</feature>
<evidence type="ECO:0000256" key="4">
    <source>
        <dbReference type="ARBA" id="ARBA00023098"/>
    </source>
</evidence>
<sequence length="277" mass="30585">MIARTLWRSWRVGEHLATGTLVGLYAALQGHARGQPGWLPRAVCWWHGRLVRALEVEVRIEGRLEPGCLLVGNHVSWLDIPILGAQGEIGFLAKSDVRCWPLIGWLAGLAGTRFIERGAHQAESVIHRLLADLASERTVMIFPEGTTTDGRTLGRFHPRLFAIAQNPEVRVQPVAIRYRRRDTLALDQSVPYIGDDSLIANLSRLVRHPGLIACVHFLPSMQALEGESRRALAERARAAILETLDVAETAPVMTTRDAAVSVRDEDASPCWLEPGAV</sequence>
<dbReference type="CDD" id="cd07989">
    <property type="entry name" value="LPLAT_AGPAT-like"/>
    <property type="match status" value="1"/>
</dbReference>
<dbReference type="PANTHER" id="PTHR10434:SF64">
    <property type="entry name" value="1-ACYL-SN-GLYCEROL-3-PHOSPHATE ACYLTRANSFERASE-RELATED"/>
    <property type="match status" value="1"/>
</dbReference>
<dbReference type="Proteomes" id="UP000592294">
    <property type="component" value="Unassembled WGS sequence"/>
</dbReference>
<name>A0A850RPK6_9GAMM</name>
<protein>
    <submittedName>
        <fullName evidence="7">1-acyl-sn-glycerol-3-phosphate acyltransferase</fullName>
    </submittedName>
</protein>
<evidence type="ECO:0000256" key="2">
    <source>
        <dbReference type="ARBA" id="ARBA00022516"/>
    </source>
</evidence>
<keyword evidence="3 7" id="KW-0808">Transferase</keyword>
<evidence type="ECO:0000313" key="7">
    <source>
        <dbReference type="EMBL" id="NVZ10843.1"/>
    </source>
</evidence>
<dbReference type="EMBL" id="JABZEO010000012">
    <property type="protein sequence ID" value="NVZ10843.1"/>
    <property type="molecule type" value="Genomic_DNA"/>
</dbReference>
<evidence type="ECO:0000256" key="3">
    <source>
        <dbReference type="ARBA" id="ARBA00022679"/>
    </source>
</evidence>
<keyword evidence="4" id="KW-0443">Lipid metabolism</keyword>
<dbReference type="SUPFAM" id="SSF69593">
    <property type="entry name" value="Glycerol-3-phosphate (1)-acyltransferase"/>
    <property type="match status" value="1"/>
</dbReference>
<keyword evidence="2" id="KW-0444">Lipid biosynthesis</keyword>
<organism evidence="7 8">
    <name type="scientific">Allochromatium humboldtianum</name>
    <dbReference type="NCBI Taxonomy" id="504901"/>
    <lineage>
        <taxon>Bacteria</taxon>
        <taxon>Pseudomonadati</taxon>
        <taxon>Pseudomonadota</taxon>
        <taxon>Gammaproteobacteria</taxon>
        <taxon>Chromatiales</taxon>
        <taxon>Chromatiaceae</taxon>
        <taxon>Allochromatium</taxon>
    </lineage>
</organism>
<evidence type="ECO:0000313" key="8">
    <source>
        <dbReference type="Proteomes" id="UP000592294"/>
    </source>
</evidence>
<dbReference type="RefSeq" id="WP_176977567.1">
    <property type="nucleotide sequence ID" value="NZ_JABZEO010000012.1"/>
</dbReference>
<reference evidence="7 8" key="1">
    <citation type="submission" date="2020-06" db="EMBL/GenBank/DDBJ databases">
        <title>Whole-genome sequence of Allochromatium humboldtianum DSM 21881, type strain.</title>
        <authorList>
            <person name="Kyndt J.A."/>
            <person name="Meyer T.E."/>
        </authorList>
    </citation>
    <scope>NUCLEOTIDE SEQUENCE [LARGE SCALE GENOMIC DNA]</scope>
    <source>
        <strain evidence="7 8">DSM 21881</strain>
    </source>
</reference>
<dbReference type="SMART" id="SM00563">
    <property type="entry name" value="PlsC"/>
    <property type="match status" value="1"/>
</dbReference>
<keyword evidence="5 7" id="KW-0012">Acyltransferase</keyword>
<comment type="caution">
    <text evidence="7">The sequence shown here is derived from an EMBL/GenBank/DDBJ whole genome shotgun (WGS) entry which is preliminary data.</text>
</comment>